<feature type="signal peptide" evidence="1">
    <location>
        <begin position="1"/>
        <end position="19"/>
    </location>
</feature>
<evidence type="ECO:0000256" key="1">
    <source>
        <dbReference type="SAM" id="SignalP"/>
    </source>
</evidence>
<dbReference type="Proteomes" id="UP001212326">
    <property type="component" value="Chromosome"/>
</dbReference>
<organism evidence="2 3">
    <name type="scientific">Streptomyces camelliae</name>
    <dbReference type="NCBI Taxonomy" id="3004093"/>
    <lineage>
        <taxon>Bacteria</taxon>
        <taxon>Bacillati</taxon>
        <taxon>Actinomycetota</taxon>
        <taxon>Actinomycetes</taxon>
        <taxon>Kitasatosporales</taxon>
        <taxon>Streptomycetaceae</taxon>
        <taxon>Streptomyces</taxon>
    </lineage>
</organism>
<reference evidence="2 3" key="1">
    <citation type="submission" date="2022-12" db="EMBL/GenBank/DDBJ databases">
        <authorList>
            <person name="Mo P."/>
        </authorList>
    </citation>
    <scope>NUCLEOTIDE SEQUENCE [LARGE SCALE GENOMIC DNA]</scope>
    <source>
        <strain evidence="2 3">HUAS 2-6</strain>
    </source>
</reference>
<protein>
    <submittedName>
        <fullName evidence="2">Uncharacterized protein</fullName>
    </submittedName>
</protein>
<gene>
    <name evidence="2" type="ORF">O1G22_09525</name>
</gene>
<keyword evidence="3" id="KW-1185">Reference proteome</keyword>
<name>A0ABY7NYA1_9ACTN</name>
<keyword evidence="1" id="KW-0732">Signal</keyword>
<evidence type="ECO:0000313" key="2">
    <source>
        <dbReference type="EMBL" id="WBO63045.1"/>
    </source>
</evidence>
<sequence length="55" mass="5436">MIGALAAAGLLAGAWYATAGAAHVTTPAPTVTSTTVSLPAKYPYLSAGYMPRAPS</sequence>
<dbReference type="EMBL" id="CP115300">
    <property type="protein sequence ID" value="WBO63045.1"/>
    <property type="molecule type" value="Genomic_DNA"/>
</dbReference>
<accession>A0ABY7NYA1</accession>
<feature type="chain" id="PRO_5046880564" evidence="1">
    <location>
        <begin position="20"/>
        <end position="55"/>
    </location>
</feature>
<proteinExistence type="predicted"/>
<dbReference type="RefSeq" id="WP_270080940.1">
    <property type="nucleotide sequence ID" value="NZ_CP115300.1"/>
</dbReference>
<evidence type="ECO:0000313" key="3">
    <source>
        <dbReference type="Proteomes" id="UP001212326"/>
    </source>
</evidence>